<sequence>MPINLVYPTPVYPPSPTHHPSSVPTPIPPYCLSSVTSPSSPIPPPTCVELRAFVLRVISDGELVEVGCDLARLLINPGYLMCLIGVCKRML</sequence>
<gene>
    <name evidence="1" type="ORF">Pcinc_021382</name>
</gene>
<accession>A0AAE1FG15</accession>
<evidence type="ECO:0000313" key="2">
    <source>
        <dbReference type="Proteomes" id="UP001286313"/>
    </source>
</evidence>
<evidence type="ECO:0000313" key="1">
    <source>
        <dbReference type="EMBL" id="KAK3873615.1"/>
    </source>
</evidence>
<comment type="caution">
    <text evidence="1">The sequence shown here is derived from an EMBL/GenBank/DDBJ whole genome shotgun (WGS) entry which is preliminary data.</text>
</comment>
<name>A0AAE1FG15_PETCI</name>
<reference evidence="1" key="1">
    <citation type="submission" date="2023-10" db="EMBL/GenBank/DDBJ databases">
        <title>Genome assemblies of two species of porcelain crab, Petrolisthes cinctipes and Petrolisthes manimaculis (Anomura: Porcellanidae).</title>
        <authorList>
            <person name="Angst P."/>
        </authorList>
    </citation>
    <scope>NUCLEOTIDE SEQUENCE</scope>
    <source>
        <strain evidence="1">PB745_01</strain>
        <tissue evidence="1">Gill</tissue>
    </source>
</reference>
<dbReference type="EMBL" id="JAWQEG010002205">
    <property type="protein sequence ID" value="KAK3873615.1"/>
    <property type="molecule type" value="Genomic_DNA"/>
</dbReference>
<keyword evidence="2" id="KW-1185">Reference proteome</keyword>
<organism evidence="1 2">
    <name type="scientific">Petrolisthes cinctipes</name>
    <name type="common">Flat porcelain crab</name>
    <dbReference type="NCBI Taxonomy" id="88211"/>
    <lineage>
        <taxon>Eukaryota</taxon>
        <taxon>Metazoa</taxon>
        <taxon>Ecdysozoa</taxon>
        <taxon>Arthropoda</taxon>
        <taxon>Crustacea</taxon>
        <taxon>Multicrustacea</taxon>
        <taxon>Malacostraca</taxon>
        <taxon>Eumalacostraca</taxon>
        <taxon>Eucarida</taxon>
        <taxon>Decapoda</taxon>
        <taxon>Pleocyemata</taxon>
        <taxon>Anomura</taxon>
        <taxon>Galatheoidea</taxon>
        <taxon>Porcellanidae</taxon>
        <taxon>Petrolisthes</taxon>
    </lineage>
</organism>
<proteinExistence type="predicted"/>
<dbReference type="Proteomes" id="UP001286313">
    <property type="component" value="Unassembled WGS sequence"/>
</dbReference>
<dbReference type="AlphaFoldDB" id="A0AAE1FG15"/>
<protein>
    <submittedName>
        <fullName evidence="1">Uncharacterized protein</fullName>
    </submittedName>
</protein>